<organism evidence="2 3">
    <name type="scientific">Novosphingobium sediminis</name>
    <dbReference type="NCBI Taxonomy" id="707214"/>
    <lineage>
        <taxon>Bacteria</taxon>
        <taxon>Pseudomonadati</taxon>
        <taxon>Pseudomonadota</taxon>
        <taxon>Alphaproteobacteria</taxon>
        <taxon>Sphingomonadales</taxon>
        <taxon>Sphingomonadaceae</taxon>
        <taxon>Novosphingobium</taxon>
    </lineage>
</organism>
<dbReference type="OrthoDB" id="7425929at2"/>
<dbReference type="Pfam" id="PF13577">
    <property type="entry name" value="SnoaL_4"/>
    <property type="match status" value="1"/>
</dbReference>
<dbReference type="Proteomes" id="UP000321464">
    <property type="component" value="Unassembled WGS sequence"/>
</dbReference>
<dbReference type="InterPro" id="IPR037401">
    <property type="entry name" value="SnoaL-like"/>
</dbReference>
<evidence type="ECO:0000313" key="2">
    <source>
        <dbReference type="EMBL" id="GEO01532.1"/>
    </source>
</evidence>
<dbReference type="SUPFAM" id="SSF54427">
    <property type="entry name" value="NTF2-like"/>
    <property type="match status" value="1"/>
</dbReference>
<comment type="caution">
    <text evidence="2">The sequence shown here is derived from an EMBL/GenBank/DDBJ whole genome shotgun (WGS) entry which is preliminary data.</text>
</comment>
<sequence length="185" mass="21456">MSDNSILARLDRLESCEAIRTCLHQYARAIDRRDGKLIDTIFWPDSTVEYGIYKGTGGEFSGLIHEWMDGGFKLTDHLLGNVTITVEGDRAHSEAYLLAFHHLVREDGTIFDWLVGGRYQDRFERRNGEWRIAFRRLIYDWYREWDDTRDWAVGLMGVTSEHAQTGVRAPDGWLERDTVLNADLS</sequence>
<name>A0A512AP96_9SPHN</name>
<dbReference type="Gene3D" id="3.10.450.50">
    <property type="match status" value="1"/>
</dbReference>
<proteinExistence type="predicted"/>
<dbReference type="RefSeq" id="WP_147160844.1">
    <property type="nucleotide sequence ID" value="NZ_BJYR01000023.1"/>
</dbReference>
<gene>
    <name evidence="2" type="ORF">NSE01_33640</name>
</gene>
<dbReference type="CDD" id="cd00531">
    <property type="entry name" value="NTF2_like"/>
    <property type="match status" value="1"/>
</dbReference>
<dbReference type="EMBL" id="BJYR01000023">
    <property type="protein sequence ID" value="GEO01532.1"/>
    <property type="molecule type" value="Genomic_DNA"/>
</dbReference>
<protein>
    <recommendedName>
        <fullName evidence="1">SnoaL-like domain-containing protein</fullName>
    </recommendedName>
</protein>
<dbReference type="InterPro" id="IPR032710">
    <property type="entry name" value="NTF2-like_dom_sf"/>
</dbReference>
<evidence type="ECO:0000313" key="3">
    <source>
        <dbReference type="Proteomes" id="UP000321464"/>
    </source>
</evidence>
<keyword evidence="3" id="KW-1185">Reference proteome</keyword>
<reference evidence="2 3" key="1">
    <citation type="submission" date="2019-07" db="EMBL/GenBank/DDBJ databases">
        <title>Whole genome shotgun sequence of Novosphingobium sediminis NBRC 106119.</title>
        <authorList>
            <person name="Hosoyama A."/>
            <person name="Uohara A."/>
            <person name="Ohji S."/>
            <person name="Ichikawa N."/>
        </authorList>
    </citation>
    <scope>NUCLEOTIDE SEQUENCE [LARGE SCALE GENOMIC DNA]</scope>
    <source>
        <strain evidence="2 3">NBRC 106119</strain>
    </source>
</reference>
<feature type="domain" description="SnoaL-like" evidence="1">
    <location>
        <begin position="12"/>
        <end position="136"/>
    </location>
</feature>
<dbReference type="AlphaFoldDB" id="A0A512AP96"/>
<accession>A0A512AP96</accession>
<evidence type="ECO:0000259" key="1">
    <source>
        <dbReference type="Pfam" id="PF13577"/>
    </source>
</evidence>